<dbReference type="PATRIC" id="fig|216946.3.peg.410"/>
<dbReference type="EMBL" id="CP012328">
    <property type="protein sequence ID" value="AKU79657.1"/>
    <property type="molecule type" value="Genomic_DNA"/>
</dbReference>
<evidence type="ECO:0008006" key="3">
    <source>
        <dbReference type="Google" id="ProtNLM"/>
    </source>
</evidence>
<dbReference type="Proteomes" id="UP000067243">
    <property type="component" value="Chromosome"/>
</dbReference>
<dbReference type="RefSeq" id="WP_075048251.1">
    <property type="nucleotide sequence ID" value="NZ_CP012328.1"/>
</dbReference>
<dbReference type="STRING" id="216946.STURO_v1c04090"/>
<dbReference type="PROSITE" id="PS51257">
    <property type="entry name" value="PROKAR_LIPOPROTEIN"/>
    <property type="match status" value="1"/>
</dbReference>
<accession>A0A0K1P6Z6</accession>
<dbReference type="KEGG" id="stur:STURON_00411"/>
<proteinExistence type="predicted"/>
<dbReference type="AlphaFoldDB" id="A0A0K1P6Z6"/>
<protein>
    <recommendedName>
        <fullName evidence="3">Lipoprotein</fullName>
    </recommendedName>
</protein>
<keyword evidence="2" id="KW-1185">Reference proteome</keyword>
<organism evidence="1 2">
    <name type="scientific">Spiroplasma turonicum</name>
    <dbReference type="NCBI Taxonomy" id="216946"/>
    <lineage>
        <taxon>Bacteria</taxon>
        <taxon>Bacillati</taxon>
        <taxon>Mycoplasmatota</taxon>
        <taxon>Mollicutes</taxon>
        <taxon>Entomoplasmatales</taxon>
        <taxon>Spiroplasmataceae</taxon>
        <taxon>Spiroplasma</taxon>
    </lineage>
</organism>
<gene>
    <name evidence="1" type="ORF">STURON_00411</name>
</gene>
<reference evidence="1 2" key="1">
    <citation type="journal article" date="2015" name="Genome Announc.">
        <title>Complete Genome Sequence of Spiroplasma turonicum Strain Tab4cT, a Parasite of a Horse Fly, Haematopota sp. (Diptera: Tabanidae).</title>
        <authorList>
            <person name="Davis R.E."/>
            <person name="Shao J."/>
            <person name="Zhao Y."/>
            <person name="Gasparich G.E."/>
            <person name="Gaynor B.J."/>
            <person name="Donofrio N."/>
        </authorList>
    </citation>
    <scope>NUCLEOTIDE SEQUENCE [LARGE SCALE GENOMIC DNA]</scope>
    <source>
        <strain evidence="1 2">Tab4c</strain>
    </source>
</reference>
<evidence type="ECO:0000313" key="2">
    <source>
        <dbReference type="Proteomes" id="UP000067243"/>
    </source>
</evidence>
<dbReference type="OrthoDB" id="389248at2"/>
<sequence length="511" mass="57661">MKKLLGILTTMFLSIQPITLITSCGSNDNSHDATTENDKIFQIDDQKVYENHKKIIIVNIKNPIKNAEIKVINSNSEDKVYVDQNILNDENETGKFELTIYGKKRSLENTIQVKYGDLQCSFKINVLESNSSTPRFEENINYQVSLNKETPLIVHFANPIKNAKYSFIPVDSSVVNVLSGNGIDSDTKSSIEFKVKGLNIGKTRILLNYENVQCVLNIEVKEISSDEPSFNLENLKVTKNKSLTREINVTNPIKGAKINISKDDNESLINSLSTSKTNDEEGNGSFLIYVKANDKVGNCVLNITYGNIVKKISLTVQDNPIIKADENQEQSVMVGMHLNNFKLSVENPYQFAPIKVEVSEQDKKYVDAFSMQDYDMEETGKITLVVYGLEIKKQIPVKVYYDESFIELKFDIVENPNKKPEIFGSPKEINDLNTNQSLSVGVYINNPTLEGILTTDFENNKFINIQISGNKGAGYYTIFFITNSNRSDEIFNVTLNYENAEPVTIKVSFKK</sequence>
<name>A0A0K1P6Z6_9MOLU</name>
<evidence type="ECO:0000313" key="1">
    <source>
        <dbReference type="EMBL" id="AKU79657.1"/>
    </source>
</evidence>